<organism evidence="2 3">
    <name type="scientific">Muraenolepis orangiensis</name>
    <name type="common">Patagonian moray cod</name>
    <dbReference type="NCBI Taxonomy" id="630683"/>
    <lineage>
        <taxon>Eukaryota</taxon>
        <taxon>Metazoa</taxon>
        <taxon>Chordata</taxon>
        <taxon>Craniata</taxon>
        <taxon>Vertebrata</taxon>
        <taxon>Euteleostomi</taxon>
        <taxon>Actinopterygii</taxon>
        <taxon>Neopterygii</taxon>
        <taxon>Teleostei</taxon>
        <taxon>Neoteleostei</taxon>
        <taxon>Acanthomorphata</taxon>
        <taxon>Zeiogadaria</taxon>
        <taxon>Gadariae</taxon>
        <taxon>Gadiformes</taxon>
        <taxon>Muraenolepidoidei</taxon>
        <taxon>Muraenolepididae</taxon>
        <taxon>Muraenolepis</taxon>
    </lineage>
</organism>
<feature type="domain" description="Alpha-macroglobulin receptor-binding" evidence="1">
    <location>
        <begin position="234"/>
        <end position="327"/>
    </location>
</feature>
<proteinExistence type="predicted"/>
<dbReference type="Gene3D" id="2.20.210.20">
    <property type="match status" value="1"/>
</dbReference>
<evidence type="ECO:0000259" key="1">
    <source>
        <dbReference type="SMART" id="SM01361"/>
    </source>
</evidence>
<comment type="caution">
    <text evidence="2">The sequence shown here is derived from an EMBL/GenBank/DDBJ whole genome shotgun (WGS) entry which is preliminary data.</text>
</comment>
<dbReference type="SUPFAM" id="SSF48239">
    <property type="entry name" value="Terpenoid cyclases/Protein prenyltransferases"/>
    <property type="match status" value="1"/>
</dbReference>
<sequence length="335" mass="37697">MPGSMTKAVSYLEGRLPSLTDSYAVAITSYALAVANKNKFRRDILFKFASSGLNHWPMANHLFTLEATAYALLALVKVKDFESASPIVKWLTSNRSPSGGYASTQSTTLVYQALAEYWMNAQEKYDANSMDIDIKIAGRTETNSFRVNRENAMETRSANTKNINQQVNVTAEGTGEATVSIVSLYYKRPSSINTLNNCERFDITVVLEPVTLAEGANVYLLKIEILYKNTDTDAGMTIVDISHLTGYMPDLEDLNRLSRGRDKTIQMYQIDKSLSEKGSLIIYLDKVSHRQRDEIAFKIKQTMSVGVLQPAVISIYEYDEREYQKSYKTTHCFVI</sequence>
<dbReference type="OrthoDB" id="6359008at2759"/>
<dbReference type="InterPro" id="IPR050473">
    <property type="entry name" value="A2M/Complement_sys"/>
</dbReference>
<dbReference type="InterPro" id="IPR009048">
    <property type="entry name" value="A-macroglobulin_rcpt-bd"/>
</dbReference>
<dbReference type="InterPro" id="IPR008930">
    <property type="entry name" value="Terpenoid_cyclase/PrenylTrfase"/>
</dbReference>
<dbReference type="Pfam" id="PF21308">
    <property type="entry name" value="C3_CUB2"/>
    <property type="match status" value="1"/>
</dbReference>
<dbReference type="PANTHER" id="PTHR11412">
    <property type="entry name" value="MACROGLOBULIN / COMPLEMENT"/>
    <property type="match status" value="1"/>
</dbReference>
<dbReference type="Proteomes" id="UP001148018">
    <property type="component" value="Unassembled WGS sequence"/>
</dbReference>
<dbReference type="AlphaFoldDB" id="A0A9Q0EPF4"/>
<dbReference type="Gene3D" id="1.50.10.20">
    <property type="match status" value="1"/>
</dbReference>
<dbReference type="Pfam" id="PF07678">
    <property type="entry name" value="TED_complement"/>
    <property type="match status" value="1"/>
</dbReference>
<dbReference type="Pfam" id="PF07677">
    <property type="entry name" value="A2M_recep"/>
    <property type="match status" value="1"/>
</dbReference>
<accession>A0A9Q0EPF4</accession>
<dbReference type="GO" id="GO:0005615">
    <property type="term" value="C:extracellular space"/>
    <property type="evidence" value="ECO:0007669"/>
    <property type="project" value="InterPro"/>
</dbReference>
<dbReference type="SUPFAM" id="SSF49410">
    <property type="entry name" value="Alpha-macroglobulin receptor domain"/>
    <property type="match status" value="1"/>
</dbReference>
<dbReference type="SMART" id="SM01361">
    <property type="entry name" value="A2M_recep"/>
    <property type="match status" value="1"/>
</dbReference>
<dbReference type="PANTHER" id="PTHR11412:SF81">
    <property type="entry name" value="COMPLEMENT C3"/>
    <property type="match status" value="1"/>
</dbReference>
<dbReference type="InterPro" id="IPR011626">
    <property type="entry name" value="Alpha-macroglobulin_TED"/>
</dbReference>
<protein>
    <recommendedName>
        <fullName evidence="1">Alpha-macroglobulin receptor-binding domain-containing protein</fullName>
    </recommendedName>
</protein>
<name>A0A9Q0EPF4_9TELE</name>
<gene>
    <name evidence="2" type="ORF">NHX12_024017</name>
</gene>
<dbReference type="Gene3D" id="2.60.40.690">
    <property type="entry name" value="Alpha-macroglobulin, receptor-binding domain"/>
    <property type="match status" value="1"/>
</dbReference>
<keyword evidence="3" id="KW-1185">Reference proteome</keyword>
<reference evidence="2" key="1">
    <citation type="submission" date="2022-07" db="EMBL/GenBank/DDBJ databases">
        <title>Chromosome-level genome of Muraenolepis orangiensis.</title>
        <authorList>
            <person name="Kim J."/>
        </authorList>
    </citation>
    <scope>NUCLEOTIDE SEQUENCE</scope>
    <source>
        <strain evidence="2">KU_S4_2022</strain>
        <tissue evidence="2">Muscle</tissue>
    </source>
</reference>
<evidence type="ECO:0000313" key="3">
    <source>
        <dbReference type="Proteomes" id="UP001148018"/>
    </source>
</evidence>
<evidence type="ECO:0000313" key="2">
    <source>
        <dbReference type="EMBL" id="KAJ3609496.1"/>
    </source>
</evidence>
<dbReference type="InterPro" id="IPR048848">
    <property type="entry name" value="C3_CUB2"/>
</dbReference>
<dbReference type="InterPro" id="IPR036595">
    <property type="entry name" value="A-macroglobulin_rcpt-bd_sf"/>
</dbReference>
<dbReference type="EMBL" id="JANIIK010000039">
    <property type="protein sequence ID" value="KAJ3609496.1"/>
    <property type="molecule type" value="Genomic_DNA"/>
</dbReference>